<keyword evidence="3" id="KW-1185">Reference proteome</keyword>
<dbReference type="PRINTS" id="PR00364">
    <property type="entry name" value="DISEASERSIST"/>
</dbReference>
<comment type="caution">
    <text evidence="2">The sequence shown here is derived from an EMBL/GenBank/DDBJ whole genome shotgun (WGS) entry which is preliminary data.</text>
</comment>
<gene>
    <name evidence="2" type="ORF">PMH09_05200</name>
</gene>
<dbReference type="InterPro" id="IPR027417">
    <property type="entry name" value="P-loop_NTPase"/>
</dbReference>
<reference evidence="2 3" key="1">
    <citation type="submission" date="2023-01" db="EMBL/GenBank/DDBJ databases">
        <title>Novel diversity within Roseofilum (Cyanobacteria; Desertifilaceae) from marine benthic mats with descriptions of four novel species.</title>
        <authorList>
            <person name="Wang Y."/>
            <person name="Berthold D.E."/>
            <person name="Hu J."/>
            <person name="Lefler F.W."/>
            <person name="Laughinghouse H.D. IV."/>
        </authorList>
    </citation>
    <scope>NUCLEOTIDE SEQUENCE [LARGE SCALE GENOMIC DNA]</scope>
    <source>
        <strain evidence="2 3">BLCC-M143</strain>
    </source>
</reference>
<feature type="domain" description="NB-ARC" evidence="1">
    <location>
        <begin position="102"/>
        <end position="202"/>
    </location>
</feature>
<dbReference type="RefSeq" id="WP_283757237.1">
    <property type="nucleotide sequence ID" value="NZ_JAQOSQ010000003.1"/>
</dbReference>
<evidence type="ECO:0000259" key="1">
    <source>
        <dbReference type="Pfam" id="PF00931"/>
    </source>
</evidence>
<dbReference type="EMBL" id="JAQOSQ010000003">
    <property type="protein sequence ID" value="MDJ1182585.1"/>
    <property type="molecule type" value="Genomic_DNA"/>
</dbReference>
<dbReference type="Proteomes" id="UP001232992">
    <property type="component" value="Unassembled WGS sequence"/>
</dbReference>
<dbReference type="Pfam" id="PF00931">
    <property type="entry name" value="NB-ARC"/>
    <property type="match status" value="1"/>
</dbReference>
<protein>
    <submittedName>
        <fullName evidence="2">NB-ARC domain-containing protein</fullName>
    </submittedName>
</protein>
<name>A0ABT7BU30_9CYAN</name>
<accession>A0ABT7BU30</accession>
<organism evidence="2 3">
    <name type="scientific">Roseofilum casamattae BLCC-M143</name>
    <dbReference type="NCBI Taxonomy" id="3022442"/>
    <lineage>
        <taxon>Bacteria</taxon>
        <taxon>Bacillati</taxon>
        <taxon>Cyanobacteriota</taxon>
        <taxon>Cyanophyceae</taxon>
        <taxon>Desertifilales</taxon>
        <taxon>Desertifilaceae</taxon>
        <taxon>Roseofilum</taxon>
        <taxon>Roseofilum casamattae</taxon>
    </lineage>
</organism>
<dbReference type="Gene3D" id="3.40.50.300">
    <property type="entry name" value="P-loop containing nucleotide triphosphate hydrolases"/>
    <property type="match status" value="1"/>
</dbReference>
<sequence length="425" mass="48286">MSSSYRESTLKISTNALSILDRARNQKGWTRQSTAWLTAANTSLATIKRFWRQHPIRQDTFIDICGAVGVNWKEVTETIPAKEPYIKWGEAPDVSFFCGRTRELDELKRWLVEDRCRLVGLWGVGGIGKTSLAVKLAQQVQSKFDYIMFTSLRQSPRLTELLAIWLNSFAQNSAIDLPNRLDDRLSLLIRYLRRYNCLIILDSLESILSSGTLVGHYPQDYKVYSRFLKQIGELNHQSCFLLASREKPWEFSFLEGQNLPVRSYLLSGLGNDAKAILQSKGLSEPEQWDTLIEICAGNPSLLKMIAAFIKEVFDGNVSEFLKQGTTQVSRDISTFIQEQLERLSESERRISYQLATAAKPISIHQLESSLQPMPAIEISHAIASLARRSFLDKSTEGFTLKLVFKDYLSNALEANCQFQVNPSMH</sequence>
<dbReference type="InterPro" id="IPR002182">
    <property type="entry name" value="NB-ARC"/>
</dbReference>
<evidence type="ECO:0000313" key="3">
    <source>
        <dbReference type="Proteomes" id="UP001232992"/>
    </source>
</evidence>
<proteinExistence type="predicted"/>
<dbReference type="SUPFAM" id="SSF52540">
    <property type="entry name" value="P-loop containing nucleoside triphosphate hydrolases"/>
    <property type="match status" value="1"/>
</dbReference>
<evidence type="ECO:0000313" key="2">
    <source>
        <dbReference type="EMBL" id="MDJ1182585.1"/>
    </source>
</evidence>